<protein>
    <submittedName>
        <fullName evidence="2">PadR family transcriptional regulator</fullName>
    </submittedName>
</protein>
<name>A0A2S3Z677_9MICO</name>
<dbReference type="AlphaFoldDB" id="A0A2S3Z677"/>
<dbReference type="Pfam" id="PF03551">
    <property type="entry name" value="PadR"/>
    <property type="match status" value="1"/>
</dbReference>
<dbReference type="OrthoDB" id="122286at2"/>
<evidence type="ECO:0000313" key="3">
    <source>
        <dbReference type="Proteomes" id="UP000237104"/>
    </source>
</evidence>
<dbReference type="SUPFAM" id="SSF46785">
    <property type="entry name" value="Winged helix' DNA-binding domain"/>
    <property type="match status" value="1"/>
</dbReference>
<dbReference type="InterPro" id="IPR036388">
    <property type="entry name" value="WH-like_DNA-bd_sf"/>
</dbReference>
<dbReference type="EMBL" id="PPXF01000063">
    <property type="protein sequence ID" value="POH60052.1"/>
    <property type="molecule type" value="Genomic_DNA"/>
</dbReference>
<dbReference type="Gene3D" id="1.10.10.10">
    <property type="entry name" value="Winged helix-like DNA-binding domain superfamily/Winged helix DNA-binding domain"/>
    <property type="match status" value="1"/>
</dbReference>
<feature type="domain" description="Transcription regulator PadR N-terminal" evidence="1">
    <location>
        <begin position="22"/>
        <end position="80"/>
    </location>
</feature>
<evidence type="ECO:0000259" key="1">
    <source>
        <dbReference type="Pfam" id="PF03551"/>
    </source>
</evidence>
<reference evidence="2 3" key="1">
    <citation type="submission" date="2018-01" db="EMBL/GenBank/DDBJ databases">
        <title>Cryobacterium sp. nov., from glaciers in China.</title>
        <authorList>
            <person name="Liu Q."/>
            <person name="Xin Y.-H."/>
        </authorList>
    </citation>
    <scope>NUCLEOTIDE SEQUENCE [LARGE SCALE GENOMIC DNA]</scope>
    <source>
        <strain evidence="2 3">TMB1-8</strain>
    </source>
</reference>
<dbReference type="RefSeq" id="WP_103432290.1">
    <property type="nucleotide sequence ID" value="NZ_PPXF01000063.1"/>
</dbReference>
<accession>A0A2S3Z677</accession>
<proteinExistence type="predicted"/>
<evidence type="ECO:0000313" key="2">
    <source>
        <dbReference type="EMBL" id="POH60052.1"/>
    </source>
</evidence>
<comment type="caution">
    <text evidence="2">The sequence shown here is derived from an EMBL/GenBank/DDBJ whole genome shotgun (WGS) entry which is preliminary data.</text>
</comment>
<sequence length="102" mass="11185">MDPITRVTAATVDVLRALLSSSEPLWGLAVIKQTGRLPGSVYPILERLEKLGWAESTWGIDAERSGPRRRLYQLTAPGALAATRTCYQFDARARLNVSVVTS</sequence>
<gene>
    <name evidence="2" type="ORF">C3B59_16410</name>
</gene>
<dbReference type="InterPro" id="IPR005149">
    <property type="entry name" value="Tscrpt_reg_PadR_N"/>
</dbReference>
<dbReference type="InterPro" id="IPR036390">
    <property type="entry name" value="WH_DNA-bd_sf"/>
</dbReference>
<dbReference type="Proteomes" id="UP000237104">
    <property type="component" value="Unassembled WGS sequence"/>
</dbReference>
<organism evidence="2 3">
    <name type="scientific">Cryobacterium zongtaii</name>
    <dbReference type="NCBI Taxonomy" id="1259217"/>
    <lineage>
        <taxon>Bacteria</taxon>
        <taxon>Bacillati</taxon>
        <taxon>Actinomycetota</taxon>
        <taxon>Actinomycetes</taxon>
        <taxon>Micrococcales</taxon>
        <taxon>Microbacteriaceae</taxon>
        <taxon>Cryobacterium</taxon>
    </lineage>
</organism>